<comment type="caution">
    <text evidence="1">The sequence shown here is derived from an EMBL/GenBank/DDBJ whole genome shotgun (WGS) entry which is preliminary data.</text>
</comment>
<dbReference type="PANTHER" id="PTHR35145">
    <property type="entry name" value="CYTOPLASMIC PROTEIN-RELATED"/>
    <property type="match status" value="1"/>
</dbReference>
<dbReference type="EMBL" id="RQYF01000070">
    <property type="protein sequence ID" value="RRD88763.1"/>
    <property type="molecule type" value="Genomic_DNA"/>
</dbReference>
<dbReference type="InterPro" id="IPR007351">
    <property type="entry name" value="YjbR"/>
</dbReference>
<accession>A0A3P2A526</accession>
<dbReference type="Pfam" id="PF04237">
    <property type="entry name" value="YjbR"/>
    <property type="match status" value="1"/>
</dbReference>
<reference evidence="1 2" key="1">
    <citation type="submission" date="2018-11" db="EMBL/GenBank/DDBJ databases">
        <title>Genomes From Bacteria Associated with the Canine Oral Cavity: a Test Case for Automated Genome-Based Taxonomic Assignment.</title>
        <authorList>
            <person name="Coil D.A."/>
            <person name="Jospin G."/>
            <person name="Darling A.E."/>
            <person name="Wallis C."/>
            <person name="Davis I.J."/>
            <person name="Harris S."/>
            <person name="Eisen J.A."/>
            <person name="Holcombe L.J."/>
            <person name="O'Flynn C."/>
        </authorList>
    </citation>
    <scope>NUCLEOTIDE SEQUENCE [LARGE SCALE GENOMIC DNA]</scope>
    <source>
        <strain evidence="1 2">OH1047_COT-310</strain>
    </source>
</reference>
<dbReference type="Proteomes" id="UP000279562">
    <property type="component" value="Unassembled WGS sequence"/>
</dbReference>
<proteinExistence type="predicted"/>
<dbReference type="RefSeq" id="WP_125239815.1">
    <property type="nucleotide sequence ID" value="NZ_CALZWP010000019.1"/>
</dbReference>
<dbReference type="Gene3D" id="3.90.1150.30">
    <property type="match status" value="1"/>
</dbReference>
<dbReference type="GO" id="GO:0003677">
    <property type="term" value="F:DNA binding"/>
    <property type="evidence" value="ECO:0007669"/>
    <property type="project" value="UniProtKB-KW"/>
</dbReference>
<keyword evidence="1" id="KW-0238">DNA-binding</keyword>
<sequence length="118" mass="14069">MDIESVREYCLRKKATTECLPFDEYSLVIKVMGKMFALIDLESANKICLKCDPEYALELRERYSAIEAAWHFNKKYWNQIFLDGDADDKLVQHLIDHSYEEVLKKFTKKMRTEYETMP</sequence>
<name>A0A3P2A526_9BACE</name>
<dbReference type="InterPro" id="IPR038056">
    <property type="entry name" value="YjbR-like_sf"/>
</dbReference>
<organism evidence="1 2">
    <name type="scientific">Prevotella heparinolytica</name>
    <dbReference type="NCBI Taxonomy" id="28113"/>
    <lineage>
        <taxon>Bacteria</taxon>
        <taxon>Pseudomonadati</taxon>
        <taxon>Bacteroidota</taxon>
        <taxon>Bacteroidia</taxon>
        <taxon>Bacteroidales</taxon>
        <taxon>Bacteroidaceae</taxon>
        <taxon>Bacteroides</taxon>
    </lineage>
</organism>
<dbReference type="AlphaFoldDB" id="A0A3P2A526"/>
<gene>
    <name evidence="1" type="ORF">EII33_11415</name>
</gene>
<dbReference type="PANTHER" id="PTHR35145:SF1">
    <property type="entry name" value="CYTOPLASMIC PROTEIN"/>
    <property type="match status" value="1"/>
</dbReference>
<evidence type="ECO:0000313" key="2">
    <source>
        <dbReference type="Proteomes" id="UP000279562"/>
    </source>
</evidence>
<dbReference type="SUPFAM" id="SSF142906">
    <property type="entry name" value="YjbR-like"/>
    <property type="match status" value="1"/>
</dbReference>
<protein>
    <submittedName>
        <fullName evidence="1">MmcQ/YjbR family DNA-binding protein</fullName>
    </submittedName>
</protein>
<evidence type="ECO:0000313" key="1">
    <source>
        <dbReference type="EMBL" id="RRD88763.1"/>
    </source>
</evidence>
<keyword evidence="2" id="KW-1185">Reference proteome</keyword>
<dbReference type="InterPro" id="IPR058532">
    <property type="entry name" value="YjbR/MT2646/Rv2570-like"/>
</dbReference>